<comment type="caution">
    <text evidence="2">The sequence shown here is derived from an EMBL/GenBank/DDBJ whole genome shotgun (WGS) entry which is preliminary data.</text>
</comment>
<evidence type="ECO:0000313" key="3">
    <source>
        <dbReference type="Proteomes" id="UP001172684"/>
    </source>
</evidence>
<evidence type="ECO:0000313" key="2">
    <source>
        <dbReference type="EMBL" id="KAJ9655452.1"/>
    </source>
</evidence>
<gene>
    <name evidence="2" type="ORF">H2201_008797</name>
</gene>
<feature type="signal peptide" evidence="1">
    <location>
        <begin position="1"/>
        <end position="24"/>
    </location>
</feature>
<proteinExistence type="predicted"/>
<dbReference type="PROSITE" id="PS51257">
    <property type="entry name" value="PROKAR_LIPOPROTEIN"/>
    <property type="match status" value="1"/>
</dbReference>
<keyword evidence="1" id="KW-0732">Signal</keyword>
<evidence type="ECO:0008006" key="4">
    <source>
        <dbReference type="Google" id="ProtNLM"/>
    </source>
</evidence>
<dbReference type="Proteomes" id="UP001172684">
    <property type="component" value="Unassembled WGS sequence"/>
</dbReference>
<keyword evidence="3" id="KW-1185">Reference proteome</keyword>
<accession>A0ABQ9NJG2</accession>
<sequence>MKIPAAHLATTVVLLFSSAGAVLAAGCILPPCGEVYNNSPWTMKWADFSGGKDYCDVYNWNGGEGQSFAHKKCTQNWLAAGGHKGGWSHDRIDVDGFCFHDRSYRIRYLDGLSFTLEKGIWTKISSAQTAYCSKAVDGKPSCAIA</sequence>
<protein>
    <recommendedName>
        <fullName evidence="4">Cyanovirin-N domain-containing protein</fullName>
    </recommendedName>
</protein>
<evidence type="ECO:0000256" key="1">
    <source>
        <dbReference type="SAM" id="SignalP"/>
    </source>
</evidence>
<dbReference type="EMBL" id="JAPDRL010000169">
    <property type="protein sequence ID" value="KAJ9655452.1"/>
    <property type="molecule type" value="Genomic_DNA"/>
</dbReference>
<feature type="chain" id="PRO_5047127381" description="Cyanovirin-N domain-containing protein" evidence="1">
    <location>
        <begin position="25"/>
        <end position="145"/>
    </location>
</feature>
<organism evidence="2 3">
    <name type="scientific">Coniosporium apollinis</name>
    <dbReference type="NCBI Taxonomy" id="61459"/>
    <lineage>
        <taxon>Eukaryota</taxon>
        <taxon>Fungi</taxon>
        <taxon>Dikarya</taxon>
        <taxon>Ascomycota</taxon>
        <taxon>Pezizomycotina</taxon>
        <taxon>Dothideomycetes</taxon>
        <taxon>Dothideomycetes incertae sedis</taxon>
        <taxon>Coniosporium</taxon>
    </lineage>
</organism>
<name>A0ABQ9NJG2_9PEZI</name>
<reference evidence="2" key="1">
    <citation type="submission" date="2022-10" db="EMBL/GenBank/DDBJ databases">
        <title>Culturing micro-colonial fungi from biological soil crusts in the Mojave desert and describing Neophaeococcomyces mojavensis, and introducing the new genera and species Taxawa tesnikishii.</title>
        <authorList>
            <person name="Kurbessoian T."/>
            <person name="Stajich J.E."/>
        </authorList>
    </citation>
    <scope>NUCLEOTIDE SEQUENCE</scope>
    <source>
        <strain evidence="2">TK_1</strain>
    </source>
</reference>